<proteinExistence type="predicted"/>
<accession>A0A1L9SJQ1</accession>
<dbReference type="Proteomes" id="UP000184188">
    <property type="component" value="Unassembled WGS sequence"/>
</dbReference>
<sequence>MASGGSDESMAPGVLTVFDLELLHHYTTSTCYTLSQASAVQAVWRDKVPRLSFGMPPLLHTILAVAALHLARSEPGREEQCLAQAQRHYTIAISTVVPVMPLLASQHCGTLFVFSSMMCIVACARPPDSANFLVLFEHGHISEWIRLVRGIKAVLDLGSDEFTTGPLAPIFVNGAFLAAARHDPSVLEQGRLYLWGVAKLVTKHCAHEPALLAIYRDALDELARTMAVVMKSDRQHLPPEPGLIFAWLLEVSDEYLNLLQEGEPLALLIFAYFSIAIRQVEWIWWMEGLSDRLIAQLRSTLHAHHPDWVPHLPSGDLYQI</sequence>
<dbReference type="STRING" id="1073090.A0A1L9SJQ1"/>
<dbReference type="RefSeq" id="XP_022581895.1">
    <property type="nucleotide sequence ID" value="XM_022723002.1"/>
</dbReference>
<name>A0A1L9SJQ1_9EURO</name>
<dbReference type="InterPro" id="IPR052400">
    <property type="entry name" value="Zn2-C6_fungal_TF"/>
</dbReference>
<dbReference type="InterPro" id="IPR021858">
    <property type="entry name" value="Fun_TF"/>
</dbReference>
<gene>
    <name evidence="1" type="ORF">ASPZODRAFT_132372</name>
</gene>
<dbReference type="Pfam" id="PF11951">
    <property type="entry name" value="Fungal_trans_2"/>
    <property type="match status" value="1"/>
</dbReference>
<reference evidence="2" key="1">
    <citation type="journal article" date="2017" name="Genome Biol.">
        <title>Comparative genomics reveals high biological diversity and specific adaptations in the industrially and medically important fungal genus Aspergillus.</title>
        <authorList>
            <person name="de Vries R.P."/>
            <person name="Riley R."/>
            <person name="Wiebenga A."/>
            <person name="Aguilar-Osorio G."/>
            <person name="Amillis S."/>
            <person name="Uchima C.A."/>
            <person name="Anderluh G."/>
            <person name="Asadollahi M."/>
            <person name="Askin M."/>
            <person name="Barry K."/>
            <person name="Battaglia E."/>
            <person name="Bayram O."/>
            <person name="Benocci T."/>
            <person name="Braus-Stromeyer S.A."/>
            <person name="Caldana C."/>
            <person name="Canovas D."/>
            <person name="Cerqueira G.C."/>
            <person name="Chen F."/>
            <person name="Chen W."/>
            <person name="Choi C."/>
            <person name="Clum A."/>
            <person name="Dos Santos R.A."/>
            <person name="Damasio A.R."/>
            <person name="Diallinas G."/>
            <person name="Emri T."/>
            <person name="Fekete E."/>
            <person name="Flipphi M."/>
            <person name="Freyberg S."/>
            <person name="Gallo A."/>
            <person name="Gournas C."/>
            <person name="Habgood R."/>
            <person name="Hainaut M."/>
            <person name="Harispe M.L."/>
            <person name="Henrissat B."/>
            <person name="Hilden K.S."/>
            <person name="Hope R."/>
            <person name="Hossain A."/>
            <person name="Karabika E."/>
            <person name="Karaffa L."/>
            <person name="Karanyi Z."/>
            <person name="Krasevec N."/>
            <person name="Kuo A."/>
            <person name="Kusch H."/>
            <person name="LaButti K."/>
            <person name="Lagendijk E.L."/>
            <person name="Lapidus A."/>
            <person name="Levasseur A."/>
            <person name="Lindquist E."/>
            <person name="Lipzen A."/>
            <person name="Logrieco A.F."/>
            <person name="MacCabe A."/>
            <person name="Maekelae M.R."/>
            <person name="Malavazi I."/>
            <person name="Melin P."/>
            <person name="Meyer V."/>
            <person name="Mielnichuk N."/>
            <person name="Miskei M."/>
            <person name="Molnar A.P."/>
            <person name="Mule G."/>
            <person name="Ngan C.Y."/>
            <person name="Orejas M."/>
            <person name="Orosz E."/>
            <person name="Ouedraogo J.P."/>
            <person name="Overkamp K.M."/>
            <person name="Park H.-S."/>
            <person name="Perrone G."/>
            <person name="Piumi F."/>
            <person name="Punt P.J."/>
            <person name="Ram A.F."/>
            <person name="Ramon A."/>
            <person name="Rauscher S."/>
            <person name="Record E."/>
            <person name="Riano-Pachon D.M."/>
            <person name="Robert V."/>
            <person name="Roehrig J."/>
            <person name="Ruller R."/>
            <person name="Salamov A."/>
            <person name="Salih N.S."/>
            <person name="Samson R.A."/>
            <person name="Sandor E."/>
            <person name="Sanguinetti M."/>
            <person name="Schuetze T."/>
            <person name="Sepcic K."/>
            <person name="Shelest E."/>
            <person name="Sherlock G."/>
            <person name="Sophianopoulou V."/>
            <person name="Squina F.M."/>
            <person name="Sun H."/>
            <person name="Susca A."/>
            <person name="Todd R.B."/>
            <person name="Tsang A."/>
            <person name="Unkles S.E."/>
            <person name="van de Wiele N."/>
            <person name="van Rossen-Uffink D."/>
            <person name="Oliveira J.V."/>
            <person name="Vesth T.C."/>
            <person name="Visser J."/>
            <person name="Yu J.-H."/>
            <person name="Zhou M."/>
            <person name="Andersen M.R."/>
            <person name="Archer D.B."/>
            <person name="Baker S.E."/>
            <person name="Benoit I."/>
            <person name="Brakhage A.A."/>
            <person name="Braus G.H."/>
            <person name="Fischer R."/>
            <person name="Frisvad J.C."/>
            <person name="Goldman G.H."/>
            <person name="Houbraken J."/>
            <person name="Oakley B."/>
            <person name="Pocsi I."/>
            <person name="Scazzocchio C."/>
            <person name="Seiboth B."/>
            <person name="vanKuyk P.A."/>
            <person name="Wortman J."/>
            <person name="Dyer P.S."/>
            <person name="Grigoriev I.V."/>
        </authorList>
    </citation>
    <scope>NUCLEOTIDE SEQUENCE [LARGE SCALE GENOMIC DNA]</scope>
    <source>
        <strain evidence="2">CBS 506.65</strain>
    </source>
</reference>
<dbReference type="EMBL" id="KV878341">
    <property type="protein sequence ID" value="OJJ47385.1"/>
    <property type="molecule type" value="Genomic_DNA"/>
</dbReference>
<organism evidence="1 2">
    <name type="scientific">Penicilliopsis zonata CBS 506.65</name>
    <dbReference type="NCBI Taxonomy" id="1073090"/>
    <lineage>
        <taxon>Eukaryota</taxon>
        <taxon>Fungi</taxon>
        <taxon>Dikarya</taxon>
        <taxon>Ascomycota</taxon>
        <taxon>Pezizomycotina</taxon>
        <taxon>Eurotiomycetes</taxon>
        <taxon>Eurotiomycetidae</taxon>
        <taxon>Eurotiales</taxon>
        <taxon>Aspergillaceae</taxon>
        <taxon>Penicilliopsis</taxon>
    </lineage>
</organism>
<protein>
    <recommendedName>
        <fullName evidence="3">Transcription factor domain-containing protein</fullName>
    </recommendedName>
</protein>
<evidence type="ECO:0000313" key="2">
    <source>
        <dbReference type="Proteomes" id="UP000184188"/>
    </source>
</evidence>
<dbReference type="GO" id="GO:0000981">
    <property type="term" value="F:DNA-binding transcription factor activity, RNA polymerase II-specific"/>
    <property type="evidence" value="ECO:0007669"/>
    <property type="project" value="TreeGrafter"/>
</dbReference>
<dbReference type="OrthoDB" id="416217at2759"/>
<dbReference type="GeneID" id="34609467"/>
<dbReference type="PANTHER" id="PTHR47657:SF7">
    <property type="entry name" value="STEROL REGULATORY ELEMENT-BINDING PROTEIN ECM22"/>
    <property type="match status" value="1"/>
</dbReference>
<evidence type="ECO:0000313" key="1">
    <source>
        <dbReference type="EMBL" id="OJJ47385.1"/>
    </source>
</evidence>
<keyword evidence="2" id="KW-1185">Reference proteome</keyword>
<dbReference type="VEuPathDB" id="FungiDB:ASPZODRAFT_132372"/>
<evidence type="ECO:0008006" key="3">
    <source>
        <dbReference type="Google" id="ProtNLM"/>
    </source>
</evidence>
<dbReference type="AlphaFoldDB" id="A0A1L9SJQ1"/>
<dbReference type="PANTHER" id="PTHR47657">
    <property type="entry name" value="STEROL REGULATORY ELEMENT-BINDING PROTEIN ECM22"/>
    <property type="match status" value="1"/>
</dbReference>